<gene>
    <name evidence="2" type="ORF">BU26DRAFT_295392</name>
</gene>
<name>A0A6A6IJP1_9PLEO</name>
<proteinExistence type="predicted"/>
<organism evidence="2 3">
    <name type="scientific">Trematosphaeria pertusa</name>
    <dbReference type="NCBI Taxonomy" id="390896"/>
    <lineage>
        <taxon>Eukaryota</taxon>
        <taxon>Fungi</taxon>
        <taxon>Dikarya</taxon>
        <taxon>Ascomycota</taxon>
        <taxon>Pezizomycotina</taxon>
        <taxon>Dothideomycetes</taxon>
        <taxon>Pleosporomycetidae</taxon>
        <taxon>Pleosporales</taxon>
        <taxon>Massarineae</taxon>
        <taxon>Trematosphaeriaceae</taxon>
        <taxon>Trematosphaeria</taxon>
    </lineage>
</organism>
<dbReference type="AlphaFoldDB" id="A0A6A6IJP1"/>
<keyword evidence="3" id="KW-1185">Reference proteome</keyword>
<evidence type="ECO:0008006" key="4">
    <source>
        <dbReference type="Google" id="ProtNLM"/>
    </source>
</evidence>
<accession>A0A6A6IJP1</accession>
<dbReference type="OrthoDB" id="4161428at2759"/>
<sequence length="272" mass="30720">MPHVDRHGVITTAEGVDGDKLWLSCLGLTLFDLRAWLRSEANCPHQYPGPISESLRVEIQSPAIRTQSGSKNHKKPRPSAKSKPLPSTGSEEESREFKRWKADYANAPAIKPIAIKIRAGDLLIQPSGNLHAPYTCTNVLMRGTMHWDSLDLEQILELSLLETAYPQLTNEDEAKDFYHLMQRCIARMKECKLYADDVYKWPPPHRWESIDKLFKEWQGANKETEPLKTIMKGCVCTLGACDSCACFHNHVRCGTQCHKADKGGENSNCRNC</sequence>
<feature type="region of interest" description="Disordered" evidence="1">
    <location>
        <begin position="62"/>
        <end position="93"/>
    </location>
</feature>
<dbReference type="EMBL" id="ML987194">
    <property type="protein sequence ID" value="KAF2250092.1"/>
    <property type="molecule type" value="Genomic_DNA"/>
</dbReference>
<dbReference type="RefSeq" id="XP_033685096.1">
    <property type="nucleotide sequence ID" value="XM_033821704.1"/>
</dbReference>
<evidence type="ECO:0000256" key="1">
    <source>
        <dbReference type="SAM" id="MobiDB-lite"/>
    </source>
</evidence>
<evidence type="ECO:0000313" key="2">
    <source>
        <dbReference type="EMBL" id="KAF2250092.1"/>
    </source>
</evidence>
<dbReference type="GeneID" id="54575034"/>
<reference evidence="2" key="1">
    <citation type="journal article" date="2020" name="Stud. Mycol.">
        <title>101 Dothideomycetes genomes: a test case for predicting lifestyles and emergence of pathogens.</title>
        <authorList>
            <person name="Haridas S."/>
            <person name="Albert R."/>
            <person name="Binder M."/>
            <person name="Bloem J."/>
            <person name="Labutti K."/>
            <person name="Salamov A."/>
            <person name="Andreopoulos B."/>
            <person name="Baker S."/>
            <person name="Barry K."/>
            <person name="Bills G."/>
            <person name="Bluhm B."/>
            <person name="Cannon C."/>
            <person name="Castanera R."/>
            <person name="Culley D."/>
            <person name="Daum C."/>
            <person name="Ezra D."/>
            <person name="Gonzalez J."/>
            <person name="Henrissat B."/>
            <person name="Kuo A."/>
            <person name="Liang C."/>
            <person name="Lipzen A."/>
            <person name="Lutzoni F."/>
            <person name="Magnuson J."/>
            <person name="Mondo S."/>
            <person name="Nolan M."/>
            <person name="Ohm R."/>
            <person name="Pangilinan J."/>
            <person name="Park H.-J."/>
            <person name="Ramirez L."/>
            <person name="Alfaro M."/>
            <person name="Sun H."/>
            <person name="Tritt A."/>
            <person name="Yoshinaga Y."/>
            <person name="Zwiers L.-H."/>
            <person name="Turgeon B."/>
            <person name="Goodwin S."/>
            <person name="Spatafora J."/>
            <person name="Crous P."/>
            <person name="Grigoriev I."/>
        </authorList>
    </citation>
    <scope>NUCLEOTIDE SEQUENCE</scope>
    <source>
        <strain evidence="2">CBS 122368</strain>
    </source>
</reference>
<dbReference type="Proteomes" id="UP000800094">
    <property type="component" value="Unassembled WGS sequence"/>
</dbReference>
<feature type="compositionally biased region" description="Basic residues" evidence="1">
    <location>
        <begin position="71"/>
        <end position="80"/>
    </location>
</feature>
<protein>
    <recommendedName>
        <fullName evidence="4">JmjC domain-containing protein</fullName>
    </recommendedName>
</protein>
<evidence type="ECO:0000313" key="3">
    <source>
        <dbReference type="Proteomes" id="UP000800094"/>
    </source>
</evidence>